<comment type="caution">
    <text evidence="1">The sequence shown here is derived from an EMBL/GenBank/DDBJ whole genome shotgun (WGS) entry which is preliminary data.</text>
</comment>
<dbReference type="RefSeq" id="WP_150094706.1">
    <property type="nucleotide sequence ID" value="NZ_VWXX01000043.1"/>
</dbReference>
<sequence>MSDEDAIAADLRHGLHAFQPRQIMATFNALAFLDGTRILQRAMQTLEHCDLEALVAVAGGDSQLTHDLTMEVFRESVLGYCEAKGLEVEDAVEHDIPTWLEAYAPLFATANLKHMDAALVEDEPDPALAHRSLIEYHQRIDYPACEDQQARVLLSAWESVETLIGFLVTDVSAARS</sequence>
<keyword evidence="2" id="KW-1185">Reference proteome</keyword>
<name>A0A5M8FD43_9GAMM</name>
<accession>A0A5M8FD43</accession>
<dbReference type="Proteomes" id="UP000322981">
    <property type="component" value="Unassembled WGS sequence"/>
</dbReference>
<gene>
    <name evidence="1" type="ORF">F2Q65_17560</name>
</gene>
<protein>
    <submittedName>
        <fullName evidence="1">Uncharacterized protein</fullName>
    </submittedName>
</protein>
<organism evidence="1 2">
    <name type="scientific">Thiohalocapsa marina</name>
    <dbReference type="NCBI Taxonomy" id="424902"/>
    <lineage>
        <taxon>Bacteria</taxon>
        <taxon>Pseudomonadati</taxon>
        <taxon>Pseudomonadota</taxon>
        <taxon>Gammaproteobacteria</taxon>
        <taxon>Chromatiales</taxon>
        <taxon>Chromatiaceae</taxon>
        <taxon>Thiohalocapsa</taxon>
    </lineage>
</organism>
<evidence type="ECO:0000313" key="1">
    <source>
        <dbReference type="EMBL" id="KAA6182587.1"/>
    </source>
</evidence>
<dbReference type="OrthoDB" id="5770470at2"/>
<reference evidence="1 2" key="1">
    <citation type="submission" date="2019-09" db="EMBL/GenBank/DDBJ databases">
        <title>Whole-genome sequence of the purple sulfur bacterium Thiohalocapsa marina DSM 19078.</title>
        <authorList>
            <person name="Kyndt J.A."/>
            <person name="Meyer T.E."/>
        </authorList>
    </citation>
    <scope>NUCLEOTIDE SEQUENCE [LARGE SCALE GENOMIC DNA]</scope>
    <source>
        <strain evidence="1 2">DSM 19078</strain>
    </source>
</reference>
<dbReference type="AlphaFoldDB" id="A0A5M8FD43"/>
<dbReference type="EMBL" id="VWXX01000043">
    <property type="protein sequence ID" value="KAA6182587.1"/>
    <property type="molecule type" value="Genomic_DNA"/>
</dbReference>
<proteinExistence type="predicted"/>
<evidence type="ECO:0000313" key="2">
    <source>
        <dbReference type="Proteomes" id="UP000322981"/>
    </source>
</evidence>